<keyword evidence="6" id="KW-0802">TPR repeat</keyword>
<dbReference type="PROSITE" id="PS50005">
    <property type="entry name" value="TPR"/>
    <property type="match status" value="1"/>
</dbReference>
<evidence type="ECO:0000313" key="8">
    <source>
        <dbReference type="EMBL" id="MBF8149274.1"/>
    </source>
</evidence>
<dbReference type="EC" id="2.7.13.3" evidence="2"/>
<protein>
    <recommendedName>
        <fullName evidence="2">histidine kinase</fullName>
        <ecNumber evidence="2">2.7.13.3</ecNumber>
    </recommendedName>
</protein>
<dbReference type="InterPro" id="IPR050482">
    <property type="entry name" value="Sensor_HK_TwoCompSys"/>
</dbReference>
<dbReference type="EMBL" id="JADOET010000003">
    <property type="protein sequence ID" value="MBF8149274.1"/>
    <property type="molecule type" value="Genomic_DNA"/>
</dbReference>
<dbReference type="Gene3D" id="3.30.565.10">
    <property type="entry name" value="Histidine kinase-like ATPase, C-terminal domain"/>
    <property type="match status" value="1"/>
</dbReference>
<dbReference type="SUPFAM" id="SSF55874">
    <property type="entry name" value="ATPase domain of HSP90 chaperone/DNA topoisomerase II/histidine kinase"/>
    <property type="match status" value="1"/>
</dbReference>
<dbReference type="InterPro" id="IPR011990">
    <property type="entry name" value="TPR-like_helical_dom_sf"/>
</dbReference>
<gene>
    <name evidence="8" type="ORF">ITJ86_05165</name>
</gene>
<dbReference type="InterPro" id="IPR019734">
    <property type="entry name" value="TPR_rpt"/>
</dbReference>
<evidence type="ECO:0000256" key="2">
    <source>
        <dbReference type="ARBA" id="ARBA00012438"/>
    </source>
</evidence>
<evidence type="ECO:0000256" key="1">
    <source>
        <dbReference type="ARBA" id="ARBA00000085"/>
    </source>
</evidence>
<dbReference type="InterPro" id="IPR036890">
    <property type="entry name" value="HATPase_C_sf"/>
</dbReference>
<evidence type="ECO:0000256" key="4">
    <source>
        <dbReference type="ARBA" id="ARBA00022777"/>
    </source>
</evidence>
<dbReference type="CDD" id="cd16917">
    <property type="entry name" value="HATPase_UhpB-NarQ-NarX-like"/>
    <property type="match status" value="1"/>
</dbReference>
<proteinExistence type="predicted"/>
<keyword evidence="7" id="KW-0472">Membrane</keyword>
<dbReference type="Proteomes" id="UP000611215">
    <property type="component" value="Unassembled WGS sequence"/>
</dbReference>
<evidence type="ECO:0000256" key="6">
    <source>
        <dbReference type="PROSITE-ProRule" id="PRU00339"/>
    </source>
</evidence>
<reference evidence="8 9" key="1">
    <citation type="submission" date="2020-11" db="EMBL/GenBank/DDBJ databases">
        <title>Winogradskyella marina sp. nov., isolated from marine sediment.</title>
        <authorList>
            <person name="Bo J."/>
            <person name="Wang S."/>
            <person name="Song X."/>
            <person name="Du Z."/>
        </authorList>
    </citation>
    <scope>NUCLEOTIDE SEQUENCE [LARGE SCALE GENOMIC DNA]</scope>
    <source>
        <strain evidence="8 9">F6397</strain>
    </source>
</reference>
<dbReference type="PANTHER" id="PTHR24421">
    <property type="entry name" value="NITRATE/NITRITE SENSOR PROTEIN NARX-RELATED"/>
    <property type="match status" value="1"/>
</dbReference>
<keyword evidence="5" id="KW-0902">Two-component regulatory system</keyword>
<dbReference type="SUPFAM" id="SSF48452">
    <property type="entry name" value="TPR-like"/>
    <property type="match status" value="2"/>
</dbReference>
<feature type="transmembrane region" description="Helical" evidence="7">
    <location>
        <begin position="333"/>
        <end position="350"/>
    </location>
</feature>
<accession>A0ABS0EFU4</accession>
<evidence type="ECO:0000313" key="9">
    <source>
        <dbReference type="Proteomes" id="UP000611215"/>
    </source>
</evidence>
<keyword evidence="7" id="KW-1133">Transmembrane helix</keyword>
<dbReference type="RefSeq" id="WP_195870557.1">
    <property type="nucleotide sequence ID" value="NZ_JADOET010000003.1"/>
</dbReference>
<comment type="catalytic activity">
    <reaction evidence="1">
        <text>ATP + protein L-histidine = ADP + protein N-phospho-L-histidine.</text>
        <dbReference type="EC" id="2.7.13.3"/>
    </reaction>
</comment>
<keyword evidence="9" id="KW-1185">Reference proteome</keyword>
<keyword evidence="3" id="KW-0808">Transferase</keyword>
<name>A0ABS0EFU4_9FLAO</name>
<evidence type="ECO:0000256" key="5">
    <source>
        <dbReference type="ARBA" id="ARBA00023012"/>
    </source>
</evidence>
<evidence type="ECO:0000256" key="3">
    <source>
        <dbReference type="ARBA" id="ARBA00022679"/>
    </source>
</evidence>
<keyword evidence="7" id="KW-0812">Transmembrane</keyword>
<sequence>MKLISTSFLFFWFYIGLFLLVSQKKAFGQTYLDSISHYSNLVLQPQNAEDLFKAEDFFKIHYKKAVATDNTNETIYYLYYLASIKLKQGAYDSSEDSAVKGLKIIDGIEPTPFVLGTRKSFYNLLGILYNEERNKEKALELYNETLKMAKTTADSAIVYNNISIVHKNYKDTISAKTELLKAFHLIPRIKDTLTHAMILDNLGVLLKNDSTGLPLLKKSLALRELKQDSSKLFISHAHLAEHFNSVGDTFQSKQYALKALNFAKNLGSASYKNRALGLLTAISDDHYARSFKRLNDSLQKVEQEATNKYAMIRYDVSKKEAELQDAKKLKERIVIVFVFIVLVIVFIHIYQRFKHKKETLLEVYETEHRISKRIHDEVANDLFHVMTKLEHQDHIGEDLKSELHSLYHKTRDISKEHDLINSDRPFIFNVEELLESFNDAETNIIVKGLSNMTWDSVSELRKTTLYKVLQELLINMRKHSEASIVVIVFNKTHKKIHVSYSDNGIGTVLKKGSGLQNTENRIEAINGTITFESEPNQGFKSKITV</sequence>
<organism evidence="8 9">
    <name type="scientific">Winogradskyella marina</name>
    <dbReference type="NCBI Taxonomy" id="2785530"/>
    <lineage>
        <taxon>Bacteria</taxon>
        <taxon>Pseudomonadati</taxon>
        <taxon>Bacteroidota</taxon>
        <taxon>Flavobacteriia</taxon>
        <taxon>Flavobacteriales</taxon>
        <taxon>Flavobacteriaceae</taxon>
        <taxon>Winogradskyella</taxon>
    </lineage>
</organism>
<dbReference type="Gene3D" id="1.25.40.10">
    <property type="entry name" value="Tetratricopeptide repeat domain"/>
    <property type="match status" value="1"/>
</dbReference>
<evidence type="ECO:0000256" key="7">
    <source>
        <dbReference type="SAM" id="Phobius"/>
    </source>
</evidence>
<feature type="repeat" description="TPR" evidence="6">
    <location>
        <begin position="119"/>
        <end position="152"/>
    </location>
</feature>
<dbReference type="PANTHER" id="PTHR24421:SF10">
    <property type="entry name" value="NITRATE_NITRITE SENSOR PROTEIN NARQ"/>
    <property type="match status" value="1"/>
</dbReference>
<keyword evidence="4" id="KW-0418">Kinase</keyword>
<comment type="caution">
    <text evidence="8">The sequence shown here is derived from an EMBL/GenBank/DDBJ whole genome shotgun (WGS) entry which is preliminary data.</text>
</comment>